<protein>
    <submittedName>
        <fullName evidence="1">Uncharacterized protein</fullName>
    </submittedName>
</protein>
<evidence type="ECO:0000313" key="1">
    <source>
        <dbReference type="EMBL" id="MDN3712341.1"/>
    </source>
</evidence>
<keyword evidence="2" id="KW-1185">Reference proteome</keyword>
<dbReference type="Proteomes" id="UP001243846">
    <property type="component" value="Unassembled WGS sequence"/>
</dbReference>
<reference evidence="2" key="1">
    <citation type="journal article" date="2019" name="Int. J. Syst. Evol. Microbiol.">
        <title>The Global Catalogue of Microorganisms (GCM) 10K type strain sequencing project: providing services to taxonomists for standard genome sequencing and annotation.</title>
        <authorList>
            <consortium name="The Broad Institute Genomics Platform"/>
            <consortium name="The Broad Institute Genome Sequencing Center for Infectious Disease"/>
            <person name="Wu L."/>
            <person name="Ma J."/>
        </authorList>
    </citation>
    <scope>NUCLEOTIDE SEQUENCE [LARGE SCALE GENOMIC DNA]</scope>
    <source>
        <strain evidence="2">CECT 8482</strain>
    </source>
</reference>
<organism evidence="1 2">
    <name type="scientific">Paracoccus cavernae</name>
    <dbReference type="NCBI Taxonomy" id="1571207"/>
    <lineage>
        <taxon>Bacteria</taxon>
        <taxon>Pseudomonadati</taxon>
        <taxon>Pseudomonadota</taxon>
        <taxon>Alphaproteobacteria</taxon>
        <taxon>Rhodobacterales</taxon>
        <taxon>Paracoccaceae</taxon>
        <taxon>Paracoccus</taxon>
    </lineage>
</organism>
<dbReference type="EMBL" id="JAUFRC010000001">
    <property type="protein sequence ID" value="MDN3712341.1"/>
    <property type="molecule type" value="Genomic_DNA"/>
</dbReference>
<gene>
    <name evidence="1" type="ORF">QWZ10_12265</name>
</gene>
<proteinExistence type="predicted"/>
<name>A0ABT8D8U8_9RHOB</name>
<evidence type="ECO:0000313" key="2">
    <source>
        <dbReference type="Proteomes" id="UP001243846"/>
    </source>
</evidence>
<comment type="caution">
    <text evidence="1">The sequence shown here is derived from an EMBL/GenBank/DDBJ whole genome shotgun (WGS) entry which is preliminary data.</text>
</comment>
<sequence length="46" mass="5176">MESTRPPQHLVVLIDGTFASLDPDHRSSIGRLYAALSGWWGRSTHR</sequence>
<accession>A0ABT8D8U8</accession>